<name>A0A0V1G4A6_TRIPS</name>
<gene>
    <name evidence="1" type="ORF">T4D_10920</name>
</gene>
<organism evidence="1 2">
    <name type="scientific">Trichinella pseudospiralis</name>
    <name type="common">Parasitic roundworm</name>
    <dbReference type="NCBI Taxonomy" id="6337"/>
    <lineage>
        <taxon>Eukaryota</taxon>
        <taxon>Metazoa</taxon>
        <taxon>Ecdysozoa</taxon>
        <taxon>Nematoda</taxon>
        <taxon>Enoplea</taxon>
        <taxon>Dorylaimia</taxon>
        <taxon>Trichinellida</taxon>
        <taxon>Trichinellidae</taxon>
        <taxon>Trichinella</taxon>
    </lineage>
</organism>
<accession>A0A0V1G4A6</accession>
<dbReference type="EMBL" id="JYDT01000004">
    <property type="protein sequence ID" value="KRY93055.1"/>
    <property type="molecule type" value="Genomic_DNA"/>
</dbReference>
<keyword evidence="2" id="KW-1185">Reference proteome</keyword>
<dbReference type="AlphaFoldDB" id="A0A0V1G4A6"/>
<sequence>MYLHIFVAKLAREVSCWKRALSEGSAGVEAGSIIQRVVVLFSRGKSFSKCCLSLLLIGGNKSHFLKNAHSLARRGEQNEIDRTAAAQSVMGGDLEKAHFFKLSSALCLQFLSISSKLHNIGRRRSLIKTAEEEGERTLLLGAVGIIFEGVANDETSFENILKGAVERERGWSLMCRPVSTDENLQFAKLDRIDASFIDFDWSSISFFFTCEVRLGLEAAIYFNRIDFAFLTAMGFCFQTSDNEAKEFCFSGLIEKLCRDNRNRMQFLLSKKYEQNKLALSKKQICKHDK</sequence>
<reference evidence="1 2" key="1">
    <citation type="submission" date="2015-01" db="EMBL/GenBank/DDBJ databases">
        <title>Evolution of Trichinella species and genotypes.</title>
        <authorList>
            <person name="Korhonen P.K."/>
            <person name="Edoardo P."/>
            <person name="Giuseppe L.R."/>
            <person name="Gasser R.B."/>
        </authorList>
    </citation>
    <scope>NUCLEOTIDE SEQUENCE [LARGE SCALE GENOMIC DNA]</scope>
    <source>
        <strain evidence="1">ISS470</strain>
    </source>
</reference>
<dbReference type="Proteomes" id="UP000054995">
    <property type="component" value="Unassembled WGS sequence"/>
</dbReference>
<comment type="caution">
    <text evidence="1">The sequence shown here is derived from an EMBL/GenBank/DDBJ whole genome shotgun (WGS) entry which is preliminary data.</text>
</comment>
<protein>
    <submittedName>
        <fullName evidence="1">Uncharacterized protein</fullName>
    </submittedName>
</protein>
<evidence type="ECO:0000313" key="1">
    <source>
        <dbReference type="EMBL" id="KRY93055.1"/>
    </source>
</evidence>
<evidence type="ECO:0000313" key="2">
    <source>
        <dbReference type="Proteomes" id="UP000054995"/>
    </source>
</evidence>
<proteinExistence type="predicted"/>